<comment type="caution">
    <text evidence="9">The sequence shown here is derived from an EMBL/GenBank/DDBJ whole genome shotgun (WGS) entry which is preliminary data.</text>
</comment>
<comment type="similarity">
    <text evidence="2">Belongs to the binding-protein-dependent transport system permease family. FecCD subfamily.</text>
</comment>
<evidence type="ECO:0000256" key="1">
    <source>
        <dbReference type="ARBA" id="ARBA00004651"/>
    </source>
</evidence>
<keyword evidence="4" id="KW-1003">Cell membrane</keyword>
<organism evidence="9 10">
    <name type="scientific">Leifsonia aquatica ATCC 14665</name>
    <dbReference type="NCBI Taxonomy" id="1358026"/>
    <lineage>
        <taxon>Bacteria</taxon>
        <taxon>Bacillati</taxon>
        <taxon>Actinomycetota</taxon>
        <taxon>Actinomycetes</taxon>
        <taxon>Micrococcales</taxon>
        <taxon>Microbacteriaceae</taxon>
        <taxon>Leifsonia</taxon>
    </lineage>
</organism>
<dbReference type="SUPFAM" id="SSF81345">
    <property type="entry name" value="ABC transporter involved in vitamin B12 uptake, BtuC"/>
    <property type="match status" value="1"/>
</dbReference>
<name>U2QGJ0_LEIAQ</name>
<keyword evidence="3" id="KW-0813">Transport</keyword>
<feature type="non-terminal residue" evidence="9">
    <location>
        <position position="1"/>
    </location>
</feature>
<dbReference type="GO" id="GO:0005886">
    <property type="term" value="C:plasma membrane"/>
    <property type="evidence" value="ECO:0007669"/>
    <property type="project" value="UniProtKB-SubCell"/>
</dbReference>
<keyword evidence="7 8" id="KW-0472">Membrane</keyword>
<sequence>GVSAVAIVLLCGSATAAVGPIAFVGLVVPHIARWAVGGDYRWILAFSAVVAPTLLLACDIIGRVVAMPGELQVGVVMAFVGAPLFIALVRRRKLVSL</sequence>
<dbReference type="InterPro" id="IPR037294">
    <property type="entry name" value="ABC_BtuC-like"/>
</dbReference>
<evidence type="ECO:0000313" key="9">
    <source>
        <dbReference type="EMBL" id="ERK61995.1"/>
    </source>
</evidence>
<dbReference type="PANTHER" id="PTHR30472">
    <property type="entry name" value="FERRIC ENTEROBACTIN TRANSPORT SYSTEM PERMEASE PROTEIN"/>
    <property type="match status" value="1"/>
</dbReference>
<evidence type="ECO:0000313" key="10">
    <source>
        <dbReference type="Proteomes" id="UP000016605"/>
    </source>
</evidence>
<dbReference type="PANTHER" id="PTHR30472:SF1">
    <property type="entry name" value="FE(3+) DICITRATE TRANSPORT SYSTEM PERMEASE PROTEIN FECC-RELATED"/>
    <property type="match status" value="1"/>
</dbReference>
<dbReference type="GO" id="GO:0022857">
    <property type="term" value="F:transmembrane transporter activity"/>
    <property type="evidence" value="ECO:0007669"/>
    <property type="project" value="InterPro"/>
</dbReference>
<evidence type="ECO:0000256" key="8">
    <source>
        <dbReference type="SAM" id="Phobius"/>
    </source>
</evidence>
<keyword evidence="6 8" id="KW-1133">Transmembrane helix</keyword>
<dbReference type="OrthoDB" id="9782305at2"/>
<dbReference type="PATRIC" id="fig|1358026.3.peg.3874"/>
<proteinExistence type="inferred from homology"/>
<evidence type="ECO:0000256" key="2">
    <source>
        <dbReference type="ARBA" id="ARBA00007935"/>
    </source>
</evidence>
<evidence type="ECO:0000256" key="3">
    <source>
        <dbReference type="ARBA" id="ARBA00022448"/>
    </source>
</evidence>
<dbReference type="RefSeq" id="WP_021756233.1">
    <property type="nucleotide sequence ID" value="NZ_KI271931.1"/>
</dbReference>
<comment type="subcellular location">
    <subcellularLocation>
        <location evidence="1">Cell membrane</location>
        <topology evidence="1">Multi-pass membrane protein</topology>
    </subcellularLocation>
</comment>
<dbReference type="AlphaFoldDB" id="U2QGJ0"/>
<evidence type="ECO:0000256" key="5">
    <source>
        <dbReference type="ARBA" id="ARBA00022692"/>
    </source>
</evidence>
<dbReference type="GO" id="GO:0033214">
    <property type="term" value="P:siderophore-iron import into cell"/>
    <property type="evidence" value="ECO:0007669"/>
    <property type="project" value="TreeGrafter"/>
</dbReference>
<feature type="transmembrane region" description="Helical" evidence="8">
    <location>
        <begin position="71"/>
        <end position="89"/>
    </location>
</feature>
<dbReference type="Gene3D" id="1.10.3470.10">
    <property type="entry name" value="ABC transporter involved in vitamin B12 uptake, BtuC"/>
    <property type="match status" value="1"/>
</dbReference>
<dbReference type="EMBL" id="AWVQ01000927">
    <property type="protein sequence ID" value="ERK61995.1"/>
    <property type="molecule type" value="Genomic_DNA"/>
</dbReference>
<dbReference type="InterPro" id="IPR000522">
    <property type="entry name" value="ABC_transptr_permease_BtuC"/>
</dbReference>
<evidence type="ECO:0000256" key="4">
    <source>
        <dbReference type="ARBA" id="ARBA00022475"/>
    </source>
</evidence>
<feature type="transmembrane region" description="Helical" evidence="8">
    <location>
        <begin position="6"/>
        <end position="28"/>
    </location>
</feature>
<reference evidence="9 10" key="1">
    <citation type="submission" date="2013-08" db="EMBL/GenBank/DDBJ databases">
        <authorList>
            <person name="Weinstock G."/>
            <person name="Sodergren E."/>
            <person name="Wylie T."/>
            <person name="Fulton L."/>
            <person name="Fulton R."/>
            <person name="Fronick C."/>
            <person name="O'Laughlin M."/>
            <person name="Godfrey J."/>
            <person name="Miner T."/>
            <person name="Herter B."/>
            <person name="Appelbaum E."/>
            <person name="Cordes M."/>
            <person name="Lek S."/>
            <person name="Wollam A."/>
            <person name="Pepin K.H."/>
            <person name="Palsikar V.B."/>
            <person name="Mitreva M."/>
            <person name="Wilson R.K."/>
        </authorList>
    </citation>
    <scope>NUCLEOTIDE SEQUENCE [LARGE SCALE GENOMIC DNA]</scope>
    <source>
        <strain evidence="9 10">ATCC 14665</strain>
    </source>
</reference>
<evidence type="ECO:0000256" key="6">
    <source>
        <dbReference type="ARBA" id="ARBA00022989"/>
    </source>
</evidence>
<accession>U2QGJ0</accession>
<dbReference type="HOGENOM" id="CLU_2338453_0_0_11"/>
<evidence type="ECO:0000256" key="7">
    <source>
        <dbReference type="ARBA" id="ARBA00023136"/>
    </source>
</evidence>
<feature type="transmembrane region" description="Helical" evidence="8">
    <location>
        <begin position="40"/>
        <end position="65"/>
    </location>
</feature>
<protein>
    <submittedName>
        <fullName evidence="9">Iron chelate uptake ABC transporter, FeCT family, permease protein</fullName>
    </submittedName>
</protein>
<gene>
    <name evidence="9" type="ORF">N136_04828</name>
</gene>
<dbReference type="Pfam" id="PF01032">
    <property type="entry name" value="FecCD"/>
    <property type="match status" value="1"/>
</dbReference>
<dbReference type="Proteomes" id="UP000016605">
    <property type="component" value="Unassembled WGS sequence"/>
</dbReference>
<keyword evidence="5 8" id="KW-0812">Transmembrane</keyword>